<name>A0AAV5MST4_9ROSI</name>
<accession>A0AAV5MST4</accession>
<organism evidence="1 2">
    <name type="scientific">Rubroshorea leprosula</name>
    <dbReference type="NCBI Taxonomy" id="152421"/>
    <lineage>
        <taxon>Eukaryota</taxon>
        <taxon>Viridiplantae</taxon>
        <taxon>Streptophyta</taxon>
        <taxon>Embryophyta</taxon>
        <taxon>Tracheophyta</taxon>
        <taxon>Spermatophyta</taxon>
        <taxon>Magnoliopsida</taxon>
        <taxon>eudicotyledons</taxon>
        <taxon>Gunneridae</taxon>
        <taxon>Pentapetalae</taxon>
        <taxon>rosids</taxon>
        <taxon>malvids</taxon>
        <taxon>Malvales</taxon>
        <taxon>Dipterocarpaceae</taxon>
        <taxon>Rubroshorea</taxon>
    </lineage>
</organism>
<evidence type="ECO:0000313" key="2">
    <source>
        <dbReference type="Proteomes" id="UP001054252"/>
    </source>
</evidence>
<sequence>MEKGREYISTLVKNKSGTRIRVRLSRIWNAGTDAKDEKDLGLDAVAIDEKIYWCFDQN</sequence>
<dbReference type="AlphaFoldDB" id="A0AAV5MST4"/>
<proteinExistence type="predicted"/>
<reference evidence="1 2" key="1">
    <citation type="journal article" date="2021" name="Commun. Biol.">
        <title>The genome of Shorea leprosula (Dipterocarpaceae) highlights the ecological relevance of drought in aseasonal tropical rainforests.</title>
        <authorList>
            <person name="Ng K.K.S."/>
            <person name="Kobayashi M.J."/>
            <person name="Fawcett J.A."/>
            <person name="Hatakeyama M."/>
            <person name="Paape T."/>
            <person name="Ng C.H."/>
            <person name="Ang C.C."/>
            <person name="Tnah L.H."/>
            <person name="Lee C.T."/>
            <person name="Nishiyama T."/>
            <person name="Sese J."/>
            <person name="O'Brien M.J."/>
            <person name="Copetti D."/>
            <person name="Mohd Noor M.I."/>
            <person name="Ong R.C."/>
            <person name="Putra M."/>
            <person name="Sireger I.Z."/>
            <person name="Indrioko S."/>
            <person name="Kosugi Y."/>
            <person name="Izuno A."/>
            <person name="Isagi Y."/>
            <person name="Lee S.L."/>
            <person name="Shimizu K.K."/>
        </authorList>
    </citation>
    <scope>NUCLEOTIDE SEQUENCE [LARGE SCALE GENOMIC DNA]</scope>
    <source>
        <strain evidence="1">214</strain>
    </source>
</reference>
<keyword evidence="2" id="KW-1185">Reference proteome</keyword>
<evidence type="ECO:0000313" key="1">
    <source>
        <dbReference type="EMBL" id="GKV52154.1"/>
    </source>
</evidence>
<gene>
    <name evidence="1" type="ORF">SLEP1_g58744</name>
</gene>
<protein>
    <submittedName>
        <fullName evidence="1">Uncharacterized protein</fullName>
    </submittedName>
</protein>
<dbReference type="EMBL" id="BPVZ01000620">
    <property type="protein sequence ID" value="GKV52154.1"/>
    <property type="molecule type" value="Genomic_DNA"/>
</dbReference>
<dbReference type="Proteomes" id="UP001054252">
    <property type="component" value="Unassembled WGS sequence"/>
</dbReference>
<comment type="caution">
    <text evidence="1">The sequence shown here is derived from an EMBL/GenBank/DDBJ whole genome shotgun (WGS) entry which is preliminary data.</text>
</comment>